<evidence type="ECO:0000313" key="1">
    <source>
        <dbReference type="EMBL" id="MTC36376.1"/>
    </source>
</evidence>
<dbReference type="EMBL" id="WLUB01000055">
    <property type="protein sequence ID" value="MTC36376.1"/>
    <property type="molecule type" value="Genomic_DNA"/>
</dbReference>
<evidence type="ECO:0000313" key="2">
    <source>
        <dbReference type="Proteomes" id="UP000449944"/>
    </source>
</evidence>
<organism evidence="1 2">
    <name type="scientific">Providencia alcalifaciens</name>
    <dbReference type="NCBI Taxonomy" id="126385"/>
    <lineage>
        <taxon>Bacteria</taxon>
        <taxon>Pseudomonadati</taxon>
        <taxon>Pseudomonadota</taxon>
        <taxon>Gammaproteobacteria</taxon>
        <taxon>Enterobacterales</taxon>
        <taxon>Morganellaceae</taxon>
        <taxon>Providencia</taxon>
    </lineage>
</organism>
<comment type="caution">
    <text evidence="1">The sequence shown here is derived from an EMBL/GenBank/DDBJ whole genome shotgun (WGS) entry which is preliminary data.</text>
</comment>
<gene>
    <name evidence="1" type="ORF">GKR67_17510</name>
</gene>
<dbReference type="RefSeq" id="WP_006663443.1">
    <property type="nucleotide sequence ID" value="NZ_JBBMVT010000012.1"/>
</dbReference>
<reference evidence="1 2" key="1">
    <citation type="submission" date="2019-10" db="EMBL/GenBank/DDBJ databases">
        <title>Comparative genomic analysis of Providencia.</title>
        <authorList>
            <person name="Yuan C."/>
            <person name="Wei Y."/>
            <person name="Yin Z."/>
        </authorList>
    </citation>
    <scope>NUCLEOTIDE SEQUENCE [LARGE SCALE GENOMIC DNA]</scope>
    <source>
        <strain evidence="2">wls1934</strain>
    </source>
</reference>
<proteinExistence type="predicted"/>
<dbReference type="Proteomes" id="UP000449944">
    <property type="component" value="Unassembled WGS sequence"/>
</dbReference>
<sequence length="105" mass="12356">MSQHFFNVSSNCGNVEVLVGWDEPLKVFFLTIGVDLEEPYYSTLYEPMWMNQYLTLDYYQGVLEFYEINDISLMPDSELFLQLMDDQKYGRQVLLDRGSISTIDE</sequence>
<protein>
    <submittedName>
        <fullName evidence="1">Uncharacterized protein</fullName>
    </submittedName>
</protein>
<accession>A0AAW9VFP9</accession>
<dbReference type="AlphaFoldDB" id="A0AAW9VFP9"/>
<name>A0AAW9VFP9_9GAMM</name>